<organism evidence="3 5">
    <name type="scientific">Fulvivirga sedimenti</name>
    <dbReference type="NCBI Taxonomy" id="2879465"/>
    <lineage>
        <taxon>Bacteria</taxon>
        <taxon>Pseudomonadati</taxon>
        <taxon>Bacteroidota</taxon>
        <taxon>Cytophagia</taxon>
        <taxon>Cytophagales</taxon>
        <taxon>Fulvivirgaceae</taxon>
        <taxon>Fulvivirga</taxon>
    </lineage>
</organism>
<dbReference type="AlphaFoldDB" id="A0A9X1HQ60"/>
<dbReference type="EMBL" id="JAIXNE010000004">
    <property type="protein sequence ID" value="MCA6077064.1"/>
    <property type="molecule type" value="Genomic_DNA"/>
</dbReference>
<dbReference type="RefSeq" id="WP_225697872.1">
    <property type="nucleotide sequence ID" value="NZ_JAIXNE010000002.1"/>
</dbReference>
<evidence type="ECO:0000313" key="4">
    <source>
        <dbReference type="EMBL" id="MCA6077064.1"/>
    </source>
</evidence>
<keyword evidence="1" id="KW-0472">Membrane</keyword>
<evidence type="ECO:0000256" key="1">
    <source>
        <dbReference type="SAM" id="Phobius"/>
    </source>
</evidence>
<evidence type="ECO:0000313" key="2">
    <source>
        <dbReference type="EMBL" id="MCA6074759.1"/>
    </source>
</evidence>
<evidence type="ECO:0000313" key="5">
    <source>
        <dbReference type="Proteomes" id="UP001139409"/>
    </source>
</evidence>
<dbReference type="EMBL" id="JAIXNE010000003">
    <property type="protein sequence ID" value="MCA6075936.1"/>
    <property type="molecule type" value="Genomic_DNA"/>
</dbReference>
<reference evidence="3" key="1">
    <citation type="submission" date="2021-09" db="EMBL/GenBank/DDBJ databases">
        <title>Fulvivirga sp. isolated from coastal sediment.</title>
        <authorList>
            <person name="Yu H."/>
        </authorList>
    </citation>
    <scope>NUCLEOTIDE SEQUENCE</scope>
    <source>
        <strain evidence="3">1062</strain>
    </source>
</reference>
<name>A0A9X1HQ60_9BACT</name>
<proteinExistence type="predicted"/>
<keyword evidence="5" id="KW-1185">Reference proteome</keyword>
<comment type="caution">
    <text evidence="3">The sequence shown here is derived from an EMBL/GenBank/DDBJ whole genome shotgun (WGS) entry which is preliminary data.</text>
</comment>
<keyword evidence="1" id="KW-0812">Transmembrane</keyword>
<dbReference type="Proteomes" id="UP001139409">
    <property type="component" value="Unassembled WGS sequence"/>
</dbReference>
<protein>
    <submittedName>
        <fullName evidence="3">Uncharacterized protein</fullName>
    </submittedName>
</protein>
<evidence type="ECO:0000313" key="3">
    <source>
        <dbReference type="EMBL" id="MCA6075936.1"/>
    </source>
</evidence>
<feature type="transmembrane region" description="Helical" evidence="1">
    <location>
        <begin position="6"/>
        <end position="26"/>
    </location>
</feature>
<gene>
    <name evidence="2" type="ORF">LDX50_07745</name>
    <name evidence="3" type="ORF">LDX50_13715</name>
    <name evidence="4" type="ORF">LDX50_19435</name>
</gene>
<accession>A0A9X1HQ60</accession>
<dbReference type="EMBL" id="JAIXNE010000002">
    <property type="protein sequence ID" value="MCA6074759.1"/>
    <property type="molecule type" value="Genomic_DNA"/>
</dbReference>
<sequence length="154" mass="17795">MKTPEIILSITFTVLIFGPFCYLYYLGRKRQLNVTRELERAGKSLGLNFSVKEAWGDRIIGYDAAHRSIVYLSIDKTEIKQETIYLMNVQSVRMILPDPQRIVLRFSGRNQSTDIEIYNAAIDSQHDERFHENLANKWAAFLGSKIDINPRRAA</sequence>
<keyword evidence="1" id="KW-1133">Transmembrane helix</keyword>